<evidence type="ECO:0000313" key="2">
    <source>
        <dbReference type="Proteomes" id="UP000470470"/>
    </source>
</evidence>
<comment type="caution">
    <text evidence="1">The sequence shown here is derived from an EMBL/GenBank/DDBJ whole genome shotgun (WGS) entry which is preliminary data.</text>
</comment>
<proteinExistence type="predicted"/>
<sequence length="106" mass="10401">MSDPLTVQLDVLDGLAAELTALGAELADDAHVSTACGTSLGWSLDGGPGAETAAVGHEWGTVLGLLAGRATEVGATLSAAVAGYRALDRSAAELVAGARGRSAVAR</sequence>
<keyword evidence="2" id="KW-1185">Reference proteome</keyword>
<dbReference type="Proteomes" id="UP000470470">
    <property type="component" value="Unassembled WGS sequence"/>
</dbReference>
<accession>A0A7K3WKT8</accession>
<evidence type="ECO:0000313" key="1">
    <source>
        <dbReference type="EMBL" id="NEL56479.1"/>
    </source>
</evidence>
<reference evidence="1 2" key="1">
    <citation type="submission" date="2020-02" db="EMBL/GenBank/DDBJ databases">
        <title>The whole genome sequence of CPCC 205119.</title>
        <authorList>
            <person name="Jiang Z."/>
        </authorList>
    </citation>
    <scope>NUCLEOTIDE SEQUENCE [LARGE SCALE GENOMIC DNA]</scope>
    <source>
        <strain evidence="1 2">CPCC 205119</strain>
    </source>
</reference>
<dbReference type="EMBL" id="JAAGWK010000036">
    <property type="protein sequence ID" value="NEL56479.1"/>
    <property type="molecule type" value="Genomic_DNA"/>
</dbReference>
<gene>
    <name evidence="1" type="ORF">G1H19_21145</name>
</gene>
<organism evidence="1 2">
    <name type="scientific">Goekera deserti</name>
    <dbReference type="NCBI Taxonomy" id="2497753"/>
    <lineage>
        <taxon>Bacteria</taxon>
        <taxon>Bacillati</taxon>
        <taxon>Actinomycetota</taxon>
        <taxon>Actinomycetes</taxon>
        <taxon>Geodermatophilales</taxon>
        <taxon>Geodermatophilaceae</taxon>
        <taxon>Goekera</taxon>
    </lineage>
</organism>
<protein>
    <submittedName>
        <fullName evidence="1">Uncharacterized protein</fullName>
    </submittedName>
</protein>
<dbReference type="RefSeq" id="WP_152729562.1">
    <property type="nucleotide sequence ID" value="NZ_JAABOZ010000003.1"/>
</dbReference>
<dbReference type="AlphaFoldDB" id="A0A7K3WKT8"/>
<name>A0A7K3WKT8_9ACTN</name>